<accession>A0ABQ7GMR3</accession>
<evidence type="ECO:0000313" key="2">
    <source>
        <dbReference type="EMBL" id="KAF5835901.1"/>
    </source>
</evidence>
<sequence length="109" mass="13009">MKWSRTSRPLPCKLAALPWHTIWAWASSSWWGWACVCRATRACGDPAWGAWVWAWPPPWQRQQQQQQQQQQLQKHVDAHACHFVDKDRHHWIHASAWFRELSSRRVSIC</sequence>
<evidence type="ECO:0000256" key="1">
    <source>
        <dbReference type="SAM" id="SignalP"/>
    </source>
</evidence>
<protein>
    <recommendedName>
        <fullName evidence="4">Secreted protein</fullName>
    </recommendedName>
</protein>
<dbReference type="Proteomes" id="UP000815325">
    <property type="component" value="Unassembled WGS sequence"/>
</dbReference>
<keyword evidence="3" id="KW-1185">Reference proteome</keyword>
<evidence type="ECO:0008006" key="4">
    <source>
        <dbReference type="Google" id="ProtNLM"/>
    </source>
</evidence>
<name>A0ABQ7GMR3_DUNSA</name>
<gene>
    <name evidence="2" type="ORF">DUNSADRAFT_6714</name>
</gene>
<keyword evidence="1" id="KW-0732">Signal</keyword>
<organism evidence="2 3">
    <name type="scientific">Dunaliella salina</name>
    <name type="common">Green alga</name>
    <name type="synonym">Protococcus salinus</name>
    <dbReference type="NCBI Taxonomy" id="3046"/>
    <lineage>
        <taxon>Eukaryota</taxon>
        <taxon>Viridiplantae</taxon>
        <taxon>Chlorophyta</taxon>
        <taxon>core chlorophytes</taxon>
        <taxon>Chlorophyceae</taxon>
        <taxon>CS clade</taxon>
        <taxon>Chlamydomonadales</taxon>
        <taxon>Dunaliellaceae</taxon>
        <taxon>Dunaliella</taxon>
    </lineage>
</organism>
<evidence type="ECO:0000313" key="3">
    <source>
        <dbReference type="Proteomes" id="UP000815325"/>
    </source>
</evidence>
<reference evidence="2" key="1">
    <citation type="submission" date="2017-08" db="EMBL/GenBank/DDBJ databases">
        <authorList>
            <person name="Polle J.E."/>
            <person name="Barry K."/>
            <person name="Cushman J."/>
            <person name="Schmutz J."/>
            <person name="Tran D."/>
            <person name="Hathwaick L.T."/>
            <person name="Yim W.C."/>
            <person name="Jenkins J."/>
            <person name="Mckie-Krisberg Z.M."/>
            <person name="Prochnik S."/>
            <person name="Lindquist E."/>
            <person name="Dockter R.B."/>
            <person name="Adam C."/>
            <person name="Molina H."/>
            <person name="Bunkerborg J."/>
            <person name="Jin E."/>
            <person name="Buchheim M."/>
            <person name="Magnuson J."/>
        </authorList>
    </citation>
    <scope>NUCLEOTIDE SEQUENCE</scope>
    <source>
        <strain evidence="2">CCAP 19/18</strain>
    </source>
</reference>
<feature type="chain" id="PRO_5046339576" description="Secreted protein" evidence="1">
    <location>
        <begin position="27"/>
        <end position="109"/>
    </location>
</feature>
<proteinExistence type="predicted"/>
<dbReference type="EMBL" id="MU069684">
    <property type="protein sequence ID" value="KAF5835901.1"/>
    <property type="molecule type" value="Genomic_DNA"/>
</dbReference>
<feature type="signal peptide" evidence="1">
    <location>
        <begin position="1"/>
        <end position="26"/>
    </location>
</feature>
<comment type="caution">
    <text evidence="2">The sequence shown here is derived from an EMBL/GenBank/DDBJ whole genome shotgun (WGS) entry which is preliminary data.</text>
</comment>